<keyword evidence="2" id="KW-0732">Signal</keyword>
<proteinExistence type="predicted"/>
<keyword evidence="4" id="KW-0378">Hydrolase</keyword>
<dbReference type="AlphaFoldDB" id="A0A9X3DZL3"/>
<feature type="chain" id="PRO_5040902622" evidence="2">
    <location>
        <begin position="26"/>
        <end position="395"/>
    </location>
</feature>
<sequence>MPSIRFAVTAAMLAAVLFTAMPARAEAMTPEATLEALMSPQGLGPEHFGAAFLAALPLPQLQPILAGIRQANGPLEGVDRVGSSFRLRFADATIPTTIALDGEGRIIGLWFGPAEPLGSIESLAAAIHALPGSTALLVVSDGKDVIAQDADRPLAIGSAAKLAVLVALRDAVAAGRLAWDQVVPLAPSWRSLPSGQLQDWPDGTPLTIATLANLMISVSDNTATDALIRLVGRGAVEAVAPANTPFLTTRELFTLKTNENAPLRTAWIEGDAGARRALLAEIADRPLPKITDLSAAATHAVEWFLSAREVCRLLDATAELGSVGINPGVAEREPWKSVAYKGGSELGVLNLSTRVVGHDGRVHCVVASWNHDAALDDQRLIAPYRGILNRLAERE</sequence>
<feature type="domain" description="Beta-lactamase class A catalytic" evidence="3">
    <location>
        <begin position="142"/>
        <end position="240"/>
    </location>
</feature>
<dbReference type="InterPro" id="IPR045155">
    <property type="entry name" value="Beta-lactam_cat"/>
</dbReference>
<accession>A0A9X3DZL3</accession>
<comment type="caution">
    <text evidence="4">The sequence shown here is derived from an EMBL/GenBank/DDBJ whole genome shotgun (WGS) entry which is preliminary data.</text>
</comment>
<protein>
    <submittedName>
        <fullName evidence="4">Serine hydrolase</fullName>
    </submittedName>
</protein>
<evidence type="ECO:0000313" key="5">
    <source>
        <dbReference type="Proteomes" id="UP001144805"/>
    </source>
</evidence>
<evidence type="ECO:0000313" key="4">
    <source>
        <dbReference type="EMBL" id="MCX5568755.1"/>
    </source>
</evidence>
<dbReference type="InterPro" id="IPR012338">
    <property type="entry name" value="Beta-lactam/transpept-like"/>
</dbReference>
<reference evidence="4" key="1">
    <citation type="submission" date="2022-11" db="EMBL/GenBank/DDBJ databases">
        <title>Biodiversity and phylogenetic relationships of bacteria.</title>
        <authorList>
            <person name="Machado R.A.R."/>
            <person name="Bhat A."/>
            <person name="Loulou A."/>
            <person name="Kallel S."/>
        </authorList>
    </citation>
    <scope>NUCLEOTIDE SEQUENCE</scope>
    <source>
        <strain evidence="4">K-TC2</strain>
    </source>
</reference>
<organism evidence="4 5">
    <name type="scientific">Kaistia nematophila</name>
    <dbReference type="NCBI Taxonomy" id="2994654"/>
    <lineage>
        <taxon>Bacteria</taxon>
        <taxon>Pseudomonadati</taxon>
        <taxon>Pseudomonadota</taxon>
        <taxon>Alphaproteobacteria</taxon>
        <taxon>Hyphomicrobiales</taxon>
        <taxon>Kaistiaceae</taxon>
        <taxon>Kaistia</taxon>
    </lineage>
</organism>
<dbReference type="GO" id="GO:0008800">
    <property type="term" value="F:beta-lactamase activity"/>
    <property type="evidence" value="ECO:0007669"/>
    <property type="project" value="UniProtKB-EC"/>
</dbReference>
<dbReference type="GO" id="GO:0046677">
    <property type="term" value="P:response to antibiotic"/>
    <property type="evidence" value="ECO:0007669"/>
    <property type="project" value="InterPro"/>
</dbReference>
<dbReference type="PANTHER" id="PTHR35333">
    <property type="entry name" value="BETA-LACTAMASE"/>
    <property type="match status" value="1"/>
</dbReference>
<name>A0A9X3DZL3_9HYPH</name>
<dbReference type="Gene3D" id="3.40.710.10">
    <property type="entry name" value="DD-peptidase/beta-lactamase superfamily"/>
    <property type="match status" value="1"/>
</dbReference>
<dbReference type="RefSeq" id="WP_266337723.1">
    <property type="nucleotide sequence ID" value="NZ_JAPKNK010000002.1"/>
</dbReference>
<evidence type="ECO:0000256" key="2">
    <source>
        <dbReference type="SAM" id="SignalP"/>
    </source>
</evidence>
<feature type="signal peptide" evidence="2">
    <location>
        <begin position="1"/>
        <end position="25"/>
    </location>
</feature>
<gene>
    <name evidence="4" type="ORF">OSH07_06090</name>
</gene>
<evidence type="ECO:0000259" key="3">
    <source>
        <dbReference type="Pfam" id="PF13354"/>
    </source>
</evidence>
<dbReference type="GO" id="GO:0030655">
    <property type="term" value="P:beta-lactam antibiotic catabolic process"/>
    <property type="evidence" value="ECO:0007669"/>
    <property type="project" value="InterPro"/>
</dbReference>
<comment type="catalytic activity">
    <reaction evidence="1">
        <text>a beta-lactam + H2O = a substituted beta-amino acid</text>
        <dbReference type="Rhea" id="RHEA:20401"/>
        <dbReference type="ChEBI" id="CHEBI:15377"/>
        <dbReference type="ChEBI" id="CHEBI:35627"/>
        <dbReference type="ChEBI" id="CHEBI:140347"/>
        <dbReference type="EC" id="3.5.2.6"/>
    </reaction>
</comment>
<dbReference type="PANTHER" id="PTHR35333:SF5">
    <property type="entry name" value="CONSERVED LIPOPROTEIN LPQF-RELATED"/>
    <property type="match status" value="1"/>
</dbReference>
<dbReference type="InterPro" id="IPR000871">
    <property type="entry name" value="Beta-lactam_class-A"/>
</dbReference>
<evidence type="ECO:0000256" key="1">
    <source>
        <dbReference type="ARBA" id="ARBA00001526"/>
    </source>
</evidence>
<dbReference type="Pfam" id="PF13354">
    <property type="entry name" value="Beta-lactamase2"/>
    <property type="match status" value="1"/>
</dbReference>
<dbReference type="EMBL" id="JAPKNK010000002">
    <property type="protein sequence ID" value="MCX5568755.1"/>
    <property type="molecule type" value="Genomic_DNA"/>
</dbReference>
<dbReference type="SUPFAM" id="SSF56601">
    <property type="entry name" value="beta-lactamase/transpeptidase-like"/>
    <property type="match status" value="1"/>
</dbReference>
<keyword evidence="5" id="KW-1185">Reference proteome</keyword>
<dbReference type="Proteomes" id="UP001144805">
    <property type="component" value="Unassembled WGS sequence"/>
</dbReference>